<keyword evidence="3" id="KW-1185">Reference proteome</keyword>
<feature type="domain" description="Thiaminase-2/PQQC" evidence="1">
    <location>
        <begin position="18"/>
        <end position="238"/>
    </location>
</feature>
<dbReference type="CDD" id="cd19357">
    <property type="entry name" value="TenA_E_At3g16990-like"/>
    <property type="match status" value="1"/>
</dbReference>
<dbReference type="SUPFAM" id="SSF48613">
    <property type="entry name" value="Heme oxygenase-like"/>
    <property type="match status" value="1"/>
</dbReference>
<evidence type="ECO:0000313" key="3">
    <source>
        <dbReference type="Proteomes" id="UP000308730"/>
    </source>
</evidence>
<dbReference type="GO" id="GO:0006772">
    <property type="term" value="P:thiamine metabolic process"/>
    <property type="evidence" value="ECO:0007669"/>
    <property type="project" value="UniProtKB-ARBA"/>
</dbReference>
<dbReference type="EMBL" id="SGPM01000072">
    <property type="protein sequence ID" value="THH30646.1"/>
    <property type="molecule type" value="Genomic_DNA"/>
</dbReference>
<dbReference type="Pfam" id="PF03070">
    <property type="entry name" value="TENA_THI-4"/>
    <property type="match status" value="1"/>
</dbReference>
<dbReference type="InterPro" id="IPR016084">
    <property type="entry name" value="Haem_Oase-like_multi-hlx"/>
</dbReference>
<evidence type="ECO:0000259" key="1">
    <source>
        <dbReference type="Pfam" id="PF03070"/>
    </source>
</evidence>
<organism evidence="2 3">
    <name type="scientific">Antrodiella citrinella</name>
    <dbReference type="NCBI Taxonomy" id="2447956"/>
    <lineage>
        <taxon>Eukaryota</taxon>
        <taxon>Fungi</taxon>
        <taxon>Dikarya</taxon>
        <taxon>Basidiomycota</taxon>
        <taxon>Agaricomycotina</taxon>
        <taxon>Agaricomycetes</taxon>
        <taxon>Polyporales</taxon>
        <taxon>Steccherinaceae</taxon>
        <taxon>Antrodiella</taxon>
    </lineage>
</organism>
<sequence>MSTATPSLTSHLTSLSSVRPYSAATEHAFLTRAGNGTLSKDALALYLSQDRLYVAHGSVTFLGQLLAKIPFSSSRSFSSPKEKFLQRIVRIIDYALQNVIREVNFFNNVAEKFALDINAWNERKSTRDYLAELARVGACGTMEDGVIFLWAMERVYMDAWKYVGSLATANQESEPPSSTRKVVKFLVNNWTNADFAGFVSDLDHVVNYLEIKPGTDAWTRAEEIWSRVVELEEAFWPDVEHEEEELALLRVVSDLPASESSES</sequence>
<dbReference type="InterPro" id="IPR004305">
    <property type="entry name" value="Thiaminase-2/PQQC"/>
</dbReference>
<dbReference type="Gene3D" id="1.20.910.10">
    <property type="entry name" value="Heme oxygenase-like"/>
    <property type="match status" value="1"/>
</dbReference>
<dbReference type="PANTHER" id="PTHR41813:SF2">
    <property type="entry name" value="REGULATOR PAB1642, PUTATIVE (AFU_ORTHOLOGUE AFUA_3G11955)-RELATED"/>
    <property type="match status" value="1"/>
</dbReference>
<dbReference type="InterPro" id="IPR053261">
    <property type="entry name" value="Polyketide-peptide_reg"/>
</dbReference>
<evidence type="ECO:0000313" key="2">
    <source>
        <dbReference type="EMBL" id="THH30646.1"/>
    </source>
</evidence>
<gene>
    <name evidence="2" type="ORF">EUX98_g3522</name>
</gene>
<comment type="caution">
    <text evidence="2">The sequence shown here is derived from an EMBL/GenBank/DDBJ whole genome shotgun (WGS) entry which is preliminary data.</text>
</comment>
<dbReference type="AlphaFoldDB" id="A0A4S4MW92"/>
<name>A0A4S4MW92_9APHY</name>
<dbReference type="OrthoDB" id="37730at2759"/>
<accession>A0A4S4MW92</accession>
<reference evidence="2 3" key="1">
    <citation type="submission" date="2019-02" db="EMBL/GenBank/DDBJ databases">
        <title>Genome sequencing of the rare red list fungi Antrodiella citrinella (Flaviporus citrinellus).</title>
        <authorList>
            <person name="Buettner E."/>
            <person name="Kellner H."/>
        </authorList>
    </citation>
    <scope>NUCLEOTIDE SEQUENCE [LARGE SCALE GENOMIC DNA]</scope>
    <source>
        <strain evidence="2 3">DSM 108506</strain>
    </source>
</reference>
<proteinExistence type="predicted"/>
<dbReference type="Proteomes" id="UP000308730">
    <property type="component" value="Unassembled WGS sequence"/>
</dbReference>
<dbReference type="PANTHER" id="PTHR41813">
    <property type="entry name" value="REGULATOR PAB1642, PUTATIVE (AFU_ORTHOLOGUE AFUA_3G11955)-RELATED"/>
    <property type="match status" value="1"/>
</dbReference>
<protein>
    <recommendedName>
        <fullName evidence="1">Thiaminase-2/PQQC domain-containing protein</fullName>
    </recommendedName>
</protein>